<dbReference type="EC" id="2.3.2.26" evidence="2"/>
<dbReference type="PANTHER" id="PTHR45700:SF8">
    <property type="entry name" value="HECT-TYPE E3 UBIQUITIN TRANSFERASE"/>
    <property type="match status" value="1"/>
</dbReference>
<evidence type="ECO:0000256" key="5">
    <source>
        <dbReference type="SAM" id="MobiDB-lite"/>
    </source>
</evidence>
<dbReference type="GO" id="GO:0061630">
    <property type="term" value="F:ubiquitin protein ligase activity"/>
    <property type="evidence" value="ECO:0007669"/>
    <property type="project" value="UniProtKB-EC"/>
</dbReference>
<sequence>MAACLSCSAELLTSYKFCPRCGQSQKSNDGAGTSKLTPTPTTKRSSNKTLGYKQFKELKGEKPATYFRREKKNRNAECLDEKVTVNVGFMKYDGVDMKGQRGKSLPLTIAKSSDRKELMDAAFGKLKAHNMAEIKSIGDYELLYSDATVVEKLRESDEPFVLHKYKKEYGKPYSRITFYLSLKTDLINYKLTSLKKGIYSSPSCESQDESDSEGSQSKKLKTEPKRRKPSMVKTQKPVIQVVDSSPVSTSSNTELEQTESKQTEQIETDAAIALALQMENVDNTYAALFTIDDQLEELSTNEETCSDDAVEMSTSGKDDAQTPTIEAVVTELAQQVDFSNITKFNVVRTHLFDSAKRALNRKKFDPCHKVSVKFMDDVGSSEGAVDLGGPKREFFTLLLHSLLYESPLFFGHDNSRYISLNQKSFEEEEYRLTGMLIALSLVHGGPVPHCLSNLLFQALVGGVQGVKPTVADMENIHDATKDVILSLNDVTPENVNTFIDSNERLSTVVDLAGAWKPVKTSEDKLSITNSLIKWFLVSRSQCAILQFQKGLEILGVLDKMRQFPGVFRQLMCYSPNRLTVECFEAKLSYDRSEMGSNSFQVENAVLGFWGDFLVDASEGECQLELKDVLMFISGCLEFPPLGLEITVKFLHGERGCKFPKANTCACELSLPIQHTTYASFKDDMTFAILNSKGFGQT</sequence>
<keyword evidence="3" id="KW-0808">Transferase</keyword>
<evidence type="ECO:0000256" key="1">
    <source>
        <dbReference type="ARBA" id="ARBA00000885"/>
    </source>
</evidence>
<dbReference type="GO" id="GO:0000209">
    <property type="term" value="P:protein polyubiquitination"/>
    <property type="evidence" value="ECO:0007669"/>
    <property type="project" value="InterPro"/>
</dbReference>
<dbReference type="Gene3D" id="3.90.1750.10">
    <property type="entry name" value="Hect, E3 ligase catalytic domains"/>
    <property type="match status" value="1"/>
</dbReference>
<feature type="compositionally biased region" description="Polar residues" evidence="5">
    <location>
        <begin position="242"/>
        <end position="255"/>
    </location>
</feature>
<protein>
    <recommendedName>
        <fullName evidence="2">HECT-type E3 ubiquitin transferase</fullName>
        <ecNumber evidence="2">2.3.2.26</ecNumber>
    </recommendedName>
</protein>
<evidence type="ECO:0000256" key="3">
    <source>
        <dbReference type="ARBA" id="ARBA00022679"/>
    </source>
</evidence>
<dbReference type="SMART" id="SM00119">
    <property type="entry name" value="HECTc"/>
    <property type="match status" value="1"/>
</dbReference>
<evidence type="ECO:0000313" key="7">
    <source>
        <dbReference type="EMBL" id="CAB4023317.1"/>
    </source>
</evidence>
<dbReference type="InterPro" id="IPR000569">
    <property type="entry name" value="HECT_dom"/>
</dbReference>
<feature type="region of interest" description="Disordered" evidence="5">
    <location>
        <begin position="199"/>
        <end position="264"/>
    </location>
</feature>
<dbReference type="Gene3D" id="3.30.2410.10">
    <property type="entry name" value="Hect, E3 ligase catalytic domain"/>
    <property type="match status" value="1"/>
</dbReference>
<feature type="region of interest" description="Disordered" evidence="5">
    <location>
        <begin position="23"/>
        <end position="49"/>
    </location>
</feature>
<name>A0A7D9L151_PARCT</name>
<dbReference type="InterPro" id="IPR035983">
    <property type="entry name" value="Hect_E3_ubiquitin_ligase"/>
</dbReference>
<evidence type="ECO:0000256" key="2">
    <source>
        <dbReference type="ARBA" id="ARBA00012485"/>
    </source>
</evidence>
<dbReference type="EMBL" id="CACRXK020012436">
    <property type="protein sequence ID" value="CAB4023317.1"/>
    <property type="molecule type" value="Genomic_DNA"/>
</dbReference>
<organism evidence="7 8">
    <name type="scientific">Paramuricea clavata</name>
    <name type="common">Red gorgonian</name>
    <name type="synonym">Violescent sea-whip</name>
    <dbReference type="NCBI Taxonomy" id="317549"/>
    <lineage>
        <taxon>Eukaryota</taxon>
        <taxon>Metazoa</taxon>
        <taxon>Cnidaria</taxon>
        <taxon>Anthozoa</taxon>
        <taxon>Octocorallia</taxon>
        <taxon>Malacalcyonacea</taxon>
        <taxon>Plexauridae</taxon>
        <taxon>Paramuricea</taxon>
    </lineage>
</organism>
<proteinExistence type="predicted"/>
<dbReference type="Pfam" id="PF00632">
    <property type="entry name" value="HECT"/>
    <property type="match status" value="1"/>
</dbReference>
<comment type="catalytic activity">
    <reaction evidence="1">
        <text>S-ubiquitinyl-[E2 ubiquitin-conjugating enzyme]-L-cysteine + [acceptor protein]-L-lysine = [E2 ubiquitin-conjugating enzyme]-L-cysteine + N(6)-ubiquitinyl-[acceptor protein]-L-lysine.</text>
        <dbReference type="EC" id="2.3.2.26"/>
    </reaction>
</comment>
<dbReference type="InterPro" id="IPR044611">
    <property type="entry name" value="E3A/B/C-like"/>
</dbReference>
<dbReference type="GO" id="GO:0016874">
    <property type="term" value="F:ligase activity"/>
    <property type="evidence" value="ECO:0007669"/>
    <property type="project" value="UniProtKB-KW"/>
</dbReference>
<dbReference type="SUPFAM" id="SSF56204">
    <property type="entry name" value="Hect, E3 ligase catalytic domain"/>
    <property type="match status" value="1"/>
</dbReference>
<accession>A0A7D9L151</accession>
<keyword evidence="8" id="KW-1185">Reference proteome</keyword>
<evidence type="ECO:0000259" key="6">
    <source>
        <dbReference type="PROSITE" id="PS50237"/>
    </source>
</evidence>
<keyword evidence="4" id="KW-0833">Ubl conjugation pathway</keyword>
<dbReference type="OrthoDB" id="6776505at2759"/>
<keyword evidence="7" id="KW-0436">Ligase</keyword>
<dbReference type="PANTHER" id="PTHR45700">
    <property type="entry name" value="UBIQUITIN-PROTEIN LIGASE E3C"/>
    <property type="match status" value="1"/>
</dbReference>
<gene>
    <name evidence="7" type="ORF">PACLA_8A076745</name>
</gene>
<dbReference type="Proteomes" id="UP001152795">
    <property type="component" value="Unassembled WGS sequence"/>
</dbReference>
<evidence type="ECO:0000313" key="8">
    <source>
        <dbReference type="Proteomes" id="UP001152795"/>
    </source>
</evidence>
<evidence type="ECO:0000256" key="4">
    <source>
        <dbReference type="ARBA" id="ARBA00022786"/>
    </source>
</evidence>
<reference evidence="7" key="1">
    <citation type="submission" date="2020-04" db="EMBL/GenBank/DDBJ databases">
        <authorList>
            <person name="Alioto T."/>
            <person name="Alioto T."/>
            <person name="Gomez Garrido J."/>
        </authorList>
    </citation>
    <scope>NUCLEOTIDE SEQUENCE</scope>
    <source>
        <strain evidence="7">A484AB</strain>
    </source>
</reference>
<feature type="domain" description="HECT" evidence="6">
    <location>
        <begin position="357"/>
        <end position="697"/>
    </location>
</feature>
<dbReference type="AlphaFoldDB" id="A0A7D9L151"/>
<comment type="caution">
    <text evidence="7">The sequence shown here is derived from an EMBL/GenBank/DDBJ whole genome shotgun (WGS) entry which is preliminary data.</text>
</comment>
<dbReference type="PROSITE" id="PS50237">
    <property type="entry name" value="HECT"/>
    <property type="match status" value="1"/>
</dbReference>